<evidence type="ECO:0000259" key="6">
    <source>
        <dbReference type="PROSITE" id="PS51294"/>
    </source>
</evidence>
<evidence type="ECO:0000313" key="7">
    <source>
        <dbReference type="EMBL" id="CAI9938874.1"/>
    </source>
</evidence>
<dbReference type="InterPro" id="IPR051575">
    <property type="entry name" value="Myb-like_DNA-bd"/>
</dbReference>
<evidence type="ECO:0000256" key="1">
    <source>
        <dbReference type="ARBA" id="ARBA00023015"/>
    </source>
</evidence>
<dbReference type="GO" id="GO:0000978">
    <property type="term" value="F:RNA polymerase II cis-regulatory region sequence-specific DNA binding"/>
    <property type="evidence" value="ECO:0007669"/>
    <property type="project" value="TreeGrafter"/>
</dbReference>
<keyword evidence="1" id="KW-0805">Transcription regulation</keyword>
<evidence type="ECO:0000256" key="2">
    <source>
        <dbReference type="ARBA" id="ARBA00023125"/>
    </source>
</evidence>
<dbReference type="AlphaFoldDB" id="A0AA86U389"/>
<feature type="domain" description="Myb-like" evidence="5">
    <location>
        <begin position="162"/>
        <end position="213"/>
    </location>
</feature>
<keyword evidence="3" id="KW-0804">Transcription</keyword>
<proteinExistence type="predicted"/>
<protein>
    <submittedName>
        <fullName evidence="7">Myb-like DNA-binding domain-containing protein</fullName>
    </submittedName>
    <submittedName>
        <fullName evidence="8">Myb-like_DNA-binding domain-containing protein</fullName>
    </submittedName>
</protein>
<comment type="caution">
    <text evidence="7">The sequence shown here is derived from an EMBL/GenBank/DDBJ whole genome shotgun (WGS) entry which is preliminary data.</text>
</comment>
<feature type="domain" description="HTH myb-type" evidence="6">
    <location>
        <begin position="163"/>
        <end position="217"/>
    </location>
</feature>
<dbReference type="Proteomes" id="UP001642409">
    <property type="component" value="Unassembled WGS sequence"/>
</dbReference>
<dbReference type="InterPro" id="IPR009057">
    <property type="entry name" value="Homeodomain-like_sf"/>
</dbReference>
<dbReference type="PANTHER" id="PTHR46621:SF1">
    <property type="entry name" value="SNRNA-ACTIVATING PROTEIN COMPLEX SUBUNIT 4"/>
    <property type="match status" value="1"/>
</dbReference>
<dbReference type="SMART" id="SM00717">
    <property type="entry name" value="SANT"/>
    <property type="match status" value="2"/>
</dbReference>
<evidence type="ECO:0000259" key="5">
    <source>
        <dbReference type="PROSITE" id="PS50090"/>
    </source>
</evidence>
<keyword evidence="4" id="KW-0539">Nucleus</keyword>
<evidence type="ECO:0000256" key="4">
    <source>
        <dbReference type="ARBA" id="ARBA00023242"/>
    </source>
</evidence>
<reference evidence="8 9" key="2">
    <citation type="submission" date="2024-07" db="EMBL/GenBank/DDBJ databases">
        <authorList>
            <person name="Akdeniz Z."/>
        </authorList>
    </citation>
    <scope>NUCLEOTIDE SEQUENCE [LARGE SCALE GENOMIC DNA]</scope>
</reference>
<dbReference type="GO" id="GO:0042795">
    <property type="term" value="P:snRNA transcription by RNA polymerase II"/>
    <property type="evidence" value="ECO:0007669"/>
    <property type="project" value="TreeGrafter"/>
</dbReference>
<dbReference type="SUPFAM" id="SSF46689">
    <property type="entry name" value="Homeodomain-like"/>
    <property type="match status" value="1"/>
</dbReference>
<keyword evidence="2 7" id="KW-0238">DNA-binding</keyword>
<dbReference type="Gene3D" id="1.10.10.60">
    <property type="entry name" value="Homeodomain-like"/>
    <property type="match status" value="2"/>
</dbReference>
<name>A0AA86U389_9EUKA</name>
<dbReference type="InterPro" id="IPR001005">
    <property type="entry name" value="SANT/Myb"/>
</dbReference>
<dbReference type="GO" id="GO:0042796">
    <property type="term" value="P:snRNA transcription by RNA polymerase III"/>
    <property type="evidence" value="ECO:0007669"/>
    <property type="project" value="TreeGrafter"/>
</dbReference>
<evidence type="ECO:0000313" key="8">
    <source>
        <dbReference type="EMBL" id="CAL6043829.1"/>
    </source>
</evidence>
<feature type="domain" description="Myb-like" evidence="5">
    <location>
        <begin position="110"/>
        <end position="161"/>
    </location>
</feature>
<sequence length="227" mass="26658">MQTCKPNTIRHNLILFDSRAERGIYKYTLQMQSMCINISDDDLGFGAISPLLQFNIKSCVIQTKNVHEAPQIYETERPVRPTPAYTNTAANKQYRYDYEYEVATRKASVPWSQEEDMALTQLVRDHEQRNWSEVAKQLGHAFPNRMQRSCNQCNQRWMRVLCPGIKKGKWTSDEDQLLQNVMLNCEPKKWKQIALQIPGRTDIQIRYRVLKIRDFLLQAGVPEEYIQ</sequence>
<dbReference type="EMBL" id="CAXDID020000158">
    <property type="protein sequence ID" value="CAL6043829.1"/>
    <property type="molecule type" value="Genomic_DNA"/>
</dbReference>
<dbReference type="PANTHER" id="PTHR46621">
    <property type="entry name" value="SNRNA-ACTIVATING PROTEIN COMPLEX SUBUNIT 4"/>
    <property type="match status" value="1"/>
</dbReference>
<reference evidence="7" key="1">
    <citation type="submission" date="2023-06" db="EMBL/GenBank/DDBJ databases">
        <authorList>
            <person name="Kurt Z."/>
        </authorList>
    </citation>
    <scope>NUCLEOTIDE SEQUENCE</scope>
</reference>
<dbReference type="GO" id="GO:0019185">
    <property type="term" value="C:snRNA-activating protein complex"/>
    <property type="evidence" value="ECO:0007669"/>
    <property type="project" value="TreeGrafter"/>
</dbReference>
<dbReference type="PROSITE" id="PS50090">
    <property type="entry name" value="MYB_LIKE"/>
    <property type="match status" value="2"/>
</dbReference>
<feature type="domain" description="HTH myb-type" evidence="6">
    <location>
        <begin position="110"/>
        <end position="161"/>
    </location>
</feature>
<dbReference type="Pfam" id="PF13921">
    <property type="entry name" value="Myb_DNA-bind_6"/>
    <property type="match status" value="1"/>
</dbReference>
<dbReference type="GO" id="GO:0001006">
    <property type="term" value="F:RNA polymerase III type 3 promoter sequence-specific DNA binding"/>
    <property type="evidence" value="ECO:0007669"/>
    <property type="project" value="TreeGrafter"/>
</dbReference>
<organism evidence="7">
    <name type="scientific">Hexamita inflata</name>
    <dbReference type="NCBI Taxonomy" id="28002"/>
    <lineage>
        <taxon>Eukaryota</taxon>
        <taxon>Metamonada</taxon>
        <taxon>Diplomonadida</taxon>
        <taxon>Hexamitidae</taxon>
        <taxon>Hexamitinae</taxon>
        <taxon>Hexamita</taxon>
    </lineage>
</organism>
<dbReference type="EMBL" id="CATOUU010000657">
    <property type="protein sequence ID" value="CAI9938874.1"/>
    <property type="molecule type" value="Genomic_DNA"/>
</dbReference>
<dbReference type="InterPro" id="IPR017930">
    <property type="entry name" value="Myb_dom"/>
</dbReference>
<gene>
    <name evidence="7" type="ORF">HINF_LOCUS26519</name>
    <name evidence="8" type="ORF">HINF_LOCUS40264</name>
</gene>
<dbReference type="PROSITE" id="PS51294">
    <property type="entry name" value="HTH_MYB"/>
    <property type="match status" value="2"/>
</dbReference>
<dbReference type="CDD" id="cd00167">
    <property type="entry name" value="SANT"/>
    <property type="match status" value="2"/>
</dbReference>
<keyword evidence="9" id="KW-1185">Reference proteome</keyword>
<evidence type="ECO:0000313" key="9">
    <source>
        <dbReference type="Proteomes" id="UP001642409"/>
    </source>
</evidence>
<evidence type="ECO:0000256" key="3">
    <source>
        <dbReference type="ARBA" id="ARBA00023163"/>
    </source>
</evidence>
<accession>A0AA86U389</accession>